<name>A0A822Y9Q4_NELNU</name>
<dbReference type="AlphaFoldDB" id="A0A822Y9Q4"/>
<dbReference type="Proteomes" id="UP000607653">
    <property type="component" value="Unassembled WGS sequence"/>
</dbReference>
<evidence type="ECO:0000313" key="2">
    <source>
        <dbReference type="Proteomes" id="UP000607653"/>
    </source>
</evidence>
<comment type="caution">
    <text evidence="1">The sequence shown here is derived from an EMBL/GenBank/DDBJ whole genome shotgun (WGS) entry which is preliminary data.</text>
</comment>
<accession>A0A822Y9Q4</accession>
<reference evidence="1 2" key="1">
    <citation type="journal article" date="2020" name="Mol. Biol. Evol.">
        <title>Distinct Expression and Methylation Patterns for Genes with Different Fates following a Single Whole-Genome Duplication in Flowering Plants.</title>
        <authorList>
            <person name="Shi T."/>
            <person name="Rahmani R.S."/>
            <person name="Gugger P.F."/>
            <person name="Wang M."/>
            <person name="Li H."/>
            <person name="Zhang Y."/>
            <person name="Li Z."/>
            <person name="Wang Q."/>
            <person name="Van de Peer Y."/>
            <person name="Marchal K."/>
            <person name="Chen J."/>
        </authorList>
    </citation>
    <scope>NUCLEOTIDE SEQUENCE [LARGE SCALE GENOMIC DNA]</scope>
    <source>
        <tissue evidence="1">Leaf</tissue>
    </source>
</reference>
<proteinExistence type="predicted"/>
<dbReference type="EMBL" id="DUZY01000002">
    <property type="protein sequence ID" value="DAD27735.1"/>
    <property type="molecule type" value="Genomic_DNA"/>
</dbReference>
<keyword evidence="2" id="KW-1185">Reference proteome</keyword>
<sequence>MEQRLAIAGQNDAKTTGKSARKTLAVSFLQVIRKEKMVAKAVLSLKSELGLCFSLK</sequence>
<organism evidence="1 2">
    <name type="scientific">Nelumbo nucifera</name>
    <name type="common">Sacred lotus</name>
    <dbReference type="NCBI Taxonomy" id="4432"/>
    <lineage>
        <taxon>Eukaryota</taxon>
        <taxon>Viridiplantae</taxon>
        <taxon>Streptophyta</taxon>
        <taxon>Embryophyta</taxon>
        <taxon>Tracheophyta</taxon>
        <taxon>Spermatophyta</taxon>
        <taxon>Magnoliopsida</taxon>
        <taxon>Proteales</taxon>
        <taxon>Nelumbonaceae</taxon>
        <taxon>Nelumbo</taxon>
    </lineage>
</organism>
<protein>
    <submittedName>
        <fullName evidence="1">Uncharacterized protein</fullName>
    </submittedName>
</protein>
<evidence type="ECO:0000313" key="1">
    <source>
        <dbReference type="EMBL" id="DAD27735.1"/>
    </source>
</evidence>
<gene>
    <name evidence="1" type="ORF">HUJ06_029203</name>
</gene>